<dbReference type="STRING" id="930990.A0A067M1H8"/>
<keyword evidence="6" id="KW-1185">Reference proteome</keyword>
<accession>A0A067M1H8</accession>
<dbReference type="GO" id="GO:0008270">
    <property type="term" value="F:zinc ion binding"/>
    <property type="evidence" value="ECO:0007669"/>
    <property type="project" value="UniProtKB-KW"/>
</dbReference>
<keyword evidence="1" id="KW-0507">mRNA processing</keyword>
<dbReference type="SUPFAM" id="SSF57756">
    <property type="entry name" value="Retrovirus zinc finger-like domains"/>
    <property type="match status" value="1"/>
</dbReference>
<organism evidence="5 6">
    <name type="scientific">Botryobasidium botryosum (strain FD-172 SS1)</name>
    <dbReference type="NCBI Taxonomy" id="930990"/>
    <lineage>
        <taxon>Eukaryota</taxon>
        <taxon>Fungi</taxon>
        <taxon>Dikarya</taxon>
        <taxon>Basidiomycota</taxon>
        <taxon>Agaricomycotina</taxon>
        <taxon>Agaricomycetes</taxon>
        <taxon>Cantharellales</taxon>
        <taxon>Botryobasidiaceae</taxon>
        <taxon>Botryobasidium</taxon>
    </lineage>
</organism>
<dbReference type="Gene3D" id="4.10.60.10">
    <property type="entry name" value="Zinc finger, CCHC-type"/>
    <property type="match status" value="1"/>
</dbReference>
<evidence type="ECO:0000256" key="1">
    <source>
        <dbReference type="ARBA" id="ARBA00022664"/>
    </source>
</evidence>
<dbReference type="CDD" id="cd00303">
    <property type="entry name" value="retropepsin_like"/>
    <property type="match status" value="1"/>
</dbReference>
<sequence length="503" mass="56846">MPTTPEEGQYPPRNQNQHQGEIPRFRTEPLPSRLTEMLRRSAVPLEQVEEKPQKPPSLKVPLPEKFSGSSPNMDKLEAWTDATTRYLRLNHIDVKNMTTLHDWIAMMLTGEAADWFRDAVSYGANPADWDIQRIIEGLKSHFITQDSLLTAAKSFGPVKQNGRRVQELYNELEKFARRMVERPSDYEFRRRFMDGLDNHISVAMIRLGTTVEKSTLAEILLEAQKQEAALDYEKQAATAAKPRTTKMPTTMKRTYRNYVQREEATAPAVTMGRDKTSTAATKGTVPPSSMRCFNCQELGHRARECTKKKLGTKIARAAITMAERGDQTSETDEESEDEEGRTTTSFPEYNVIFEEDDGPQMNAAVVASGRIADEITKPRKKWDDVELPALELSGRRYGPQPNRKDPSRELISLYINVGEQQAHALIDTGVNTDIVLADFARAMGLETYPLKDPVSLQMACVGSKARISYGMTIEIKCGKIEDTRYFDIANLDQYDIILGIPFL</sequence>
<evidence type="ECO:0000313" key="6">
    <source>
        <dbReference type="Proteomes" id="UP000027195"/>
    </source>
</evidence>
<feature type="region of interest" description="Disordered" evidence="3">
    <location>
        <begin position="265"/>
        <end position="285"/>
    </location>
</feature>
<dbReference type="Gene3D" id="2.40.70.10">
    <property type="entry name" value="Acid Proteases"/>
    <property type="match status" value="1"/>
</dbReference>
<protein>
    <recommendedName>
        <fullName evidence="4">CCHC-type domain-containing protein</fullName>
    </recommendedName>
</protein>
<dbReference type="SMART" id="SM00343">
    <property type="entry name" value="ZnF_C2HC"/>
    <property type="match status" value="1"/>
</dbReference>
<dbReference type="InterPro" id="IPR036875">
    <property type="entry name" value="Znf_CCHC_sf"/>
</dbReference>
<dbReference type="PANTHER" id="PTHR15503">
    <property type="entry name" value="LDOC1 RELATED"/>
    <property type="match status" value="1"/>
</dbReference>
<dbReference type="PROSITE" id="PS50158">
    <property type="entry name" value="ZF_CCHC"/>
    <property type="match status" value="1"/>
</dbReference>
<dbReference type="InterPro" id="IPR032567">
    <property type="entry name" value="RTL1-rel"/>
</dbReference>
<evidence type="ECO:0000256" key="2">
    <source>
        <dbReference type="PROSITE-ProRule" id="PRU00047"/>
    </source>
</evidence>
<dbReference type="Pfam" id="PF00098">
    <property type="entry name" value="zf-CCHC"/>
    <property type="match status" value="1"/>
</dbReference>
<proteinExistence type="predicted"/>
<gene>
    <name evidence="5" type="ORF">BOTBODRAFT_179097</name>
</gene>
<reference evidence="6" key="1">
    <citation type="journal article" date="2014" name="Proc. Natl. Acad. Sci. U.S.A.">
        <title>Extensive sampling of basidiomycete genomes demonstrates inadequacy of the white-rot/brown-rot paradigm for wood decay fungi.</title>
        <authorList>
            <person name="Riley R."/>
            <person name="Salamov A.A."/>
            <person name="Brown D.W."/>
            <person name="Nagy L.G."/>
            <person name="Floudas D."/>
            <person name="Held B.W."/>
            <person name="Levasseur A."/>
            <person name="Lombard V."/>
            <person name="Morin E."/>
            <person name="Otillar R."/>
            <person name="Lindquist E.A."/>
            <person name="Sun H."/>
            <person name="LaButti K.M."/>
            <person name="Schmutz J."/>
            <person name="Jabbour D."/>
            <person name="Luo H."/>
            <person name="Baker S.E."/>
            <person name="Pisabarro A.G."/>
            <person name="Walton J.D."/>
            <person name="Blanchette R.A."/>
            <person name="Henrissat B."/>
            <person name="Martin F."/>
            <person name="Cullen D."/>
            <person name="Hibbett D.S."/>
            <person name="Grigoriev I.V."/>
        </authorList>
    </citation>
    <scope>NUCLEOTIDE SEQUENCE [LARGE SCALE GENOMIC DNA]</scope>
    <source>
        <strain evidence="6">FD-172 SS1</strain>
    </source>
</reference>
<name>A0A067M1H8_BOTB1</name>
<feature type="compositionally biased region" description="Acidic residues" evidence="3">
    <location>
        <begin position="329"/>
        <end position="339"/>
    </location>
</feature>
<dbReference type="EMBL" id="KL198079">
    <property type="protein sequence ID" value="KDQ09394.1"/>
    <property type="molecule type" value="Genomic_DNA"/>
</dbReference>
<dbReference type="InterPro" id="IPR001878">
    <property type="entry name" value="Znf_CCHC"/>
</dbReference>
<feature type="region of interest" description="Disordered" evidence="3">
    <location>
        <begin position="1"/>
        <end position="73"/>
    </location>
</feature>
<keyword evidence="2" id="KW-0863">Zinc-finger</keyword>
<evidence type="ECO:0000259" key="4">
    <source>
        <dbReference type="PROSITE" id="PS50158"/>
    </source>
</evidence>
<dbReference type="PANTHER" id="PTHR15503:SF22">
    <property type="entry name" value="TRANSPOSON TY3-I GAG POLYPROTEIN"/>
    <property type="match status" value="1"/>
</dbReference>
<keyword evidence="2" id="KW-0862">Zinc</keyword>
<dbReference type="AlphaFoldDB" id="A0A067M1H8"/>
<feature type="region of interest" description="Disordered" evidence="3">
    <location>
        <begin position="320"/>
        <end position="344"/>
    </location>
</feature>
<evidence type="ECO:0000256" key="3">
    <source>
        <dbReference type="SAM" id="MobiDB-lite"/>
    </source>
</evidence>
<dbReference type="HOGENOM" id="CLU_012886_0_1_1"/>
<evidence type="ECO:0000313" key="5">
    <source>
        <dbReference type="EMBL" id="KDQ09394.1"/>
    </source>
</evidence>
<dbReference type="GO" id="GO:0006397">
    <property type="term" value="P:mRNA processing"/>
    <property type="evidence" value="ECO:0007669"/>
    <property type="project" value="UniProtKB-KW"/>
</dbReference>
<dbReference type="Proteomes" id="UP000027195">
    <property type="component" value="Unassembled WGS sequence"/>
</dbReference>
<feature type="domain" description="CCHC-type" evidence="4">
    <location>
        <begin position="291"/>
        <end position="307"/>
    </location>
</feature>
<dbReference type="OrthoDB" id="2799149at2759"/>
<dbReference type="InterPro" id="IPR021109">
    <property type="entry name" value="Peptidase_aspartic_dom_sf"/>
</dbReference>
<dbReference type="InParanoid" id="A0A067M1H8"/>
<dbReference type="GO" id="GO:0003676">
    <property type="term" value="F:nucleic acid binding"/>
    <property type="evidence" value="ECO:0007669"/>
    <property type="project" value="InterPro"/>
</dbReference>
<keyword evidence="2" id="KW-0479">Metal-binding</keyword>